<evidence type="ECO:0000259" key="1">
    <source>
        <dbReference type="PROSITE" id="PS51662"/>
    </source>
</evidence>
<dbReference type="InterPro" id="IPR011042">
    <property type="entry name" value="6-blade_b-propeller_TolB-like"/>
</dbReference>
<dbReference type="GO" id="GO:0016158">
    <property type="term" value="F:inositol hexakisphosphate 3-phosphatase activity"/>
    <property type="evidence" value="ECO:0007669"/>
    <property type="project" value="InterPro"/>
</dbReference>
<dbReference type="PROSITE" id="PS51662">
    <property type="entry name" value="BP_PHYTASE"/>
    <property type="match status" value="1"/>
</dbReference>
<feature type="domain" description="BPP" evidence="1">
    <location>
        <begin position="13"/>
        <end position="342"/>
    </location>
</feature>
<dbReference type="AlphaFoldDB" id="A0A1Y1RXV7"/>
<dbReference type="PROSITE" id="PS51257">
    <property type="entry name" value="PROKAR_LIPOPROTEIN"/>
    <property type="match status" value="1"/>
</dbReference>
<keyword evidence="3" id="KW-1185">Reference proteome</keyword>
<organism evidence="2 3">
    <name type="scientific">Marispirochaeta aestuarii</name>
    <dbReference type="NCBI Taxonomy" id="1963862"/>
    <lineage>
        <taxon>Bacteria</taxon>
        <taxon>Pseudomonadati</taxon>
        <taxon>Spirochaetota</taxon>
        <taxon>Spirochaetia</taxon>
        <taxon>Spirochaetales</taxon>
        <taxon>Spirochaetaceae</taxon>
        <taxon>Marispirochaeta</taxon>
    </lineage>
</organism>
<dbReference type="Gene3D" id="2.120.10.30">
    <property type="entry name" value="TolB, C-terminal domain"/>
    <property type="match status" value="1"/>
</dbReference>
<comment type="caution">
    <text evidence="2">The sequence shown here is derived from an EMBL/GenBank/DDBJ whole genome shotgun (WGS) entry which is preliminary data.</text>
</comment>
<dbReference type="EMBL" id="MWQY01000012">
    <property type="protein sequence ID" value="ORC34651.1"/>
    <property type="molecule type" value="Genomic_DNA"/>
</dbReference>
<reference evidence="2 3" key="1">
    <citation type="submission" date="2017-03" db="EMBL/GenBank/DDBJ databases">
        <title>Draft Genome sequence of Marispirochaeta sp. strain JC444.</title>
        <authorList>
            <person name="Shivani Y."/>
            <person name="Subhash Y."/>
            <person name="Sasikala C."/>
            <person name="Ramana C."/>
        </authorList>
    </citation>
    <scope>NUCLEOTIDE SEQUENCE [LARGE SCALE GENOMIC DNA]</scope>
    <source>
        <strain evidence="2 3">JC444</strain>
    </source>
</reference>
<accession>A0A1Y1RXV7</accession>
<proteinExistence type="predicted"/>
<protein>
    <recommendedName>
        <fullName evidence="1">BPP domain-containing protein</fullName>
    </recommendedName>
</protein>
<dbReference type="RefSeq" id="WP_083051096.1">
    <property type="nucleotide sequence ID" value="NZ_MWQY01000012.1"/>
</dbReference>
<gene>
    <name evidence="2" type="ORF">B4O97_11940</name>
</gene>
<evidence type="ECO:0000313" key="2">
    <source>
        <dbReference type="EMBL" id="ORC34651.1"/>
    </source>
</evidence>
<dbReference type="OrthoDB" id="323572at2"/>
<dbReference type="SUPFAM" id="SSF50956">
    <property type="entry name" value="Thermostable phytase (3-phytase)"/>
    <property type="match status" value="1"/>
</dbReference>
<sequence>MRSLILVSVLILSSCFYSYETGIRPINVSDPVTHDSDDPAIWIDSATPGNSLILGTDKGGDGALYVYDIQGNEIPGLTISGLDTPNNVDVEYGLDPSGFDYDIAVVTERGRQQLRIYSLPGMIPIDNGGIPMFVGESNRNCMGISLYKRPGDGEIFAVVSRNGGPSGSYLWQYRLDVDGAGIVTAAHVRSFGLFSDRSQIESVVVDDELGFIYYSDELAGVRKYHADPDHPDADEQLSLIGLRDFSRESEGISIYDLGDGTGYIIVSDQKANSFNIYPREGTAADGNHHPLIKRVDVQAEDSDGNEIGSTTVFPLYAGGLFVAMSTDRTFHYYAWDQIANAPGEPLRSLSD</sequence>
<dbReference type="Pfam" id="PF02333">
    <property type="entry name" value="Phytase"/>
    <property type="match status" value="1"/>
</dbReference>
<evidence type="ECO:0000313" key="3">
    <source>
        <dbReference type="Proteomes" id="UP000192343"/>
    </source>
</evidence>
<dbReference type="InterPro" id="IPR003431">
    <property type="entry name" value="B-propeller_Phytase"/>
</dbReference>
<dbReference type="STRING" id="1963862.B4O97_11940"/>
<name>A0A1Y1RXV7_9SPIO</name>
<dbReference type="Proteomes" id="UP000192343">
    <property type="component" value="Unassembled WGS sequence"/>
</dbReference>